<organism evidence="1 2">
    <name type="scientific">Elizabethkingia anophelis NUHP1</name>
    <dbReference type="NCBI Taxonomy" id="1338011"/>
    <lineage>
        <taxon>Bacteria</taxon>
        <taxon>Pseudomonadati</taxon>
        <taxon>Bacteroidota</taxon>
        <taxon>Flavobacteriia</taxon>
        <taxon>Flavobacteriales</taxon>
        <taxon>Weeksellaceae</taxon>
        <taxon>Elizabethkingia</taxon>
    </lineage>
</organism>
<name>A0A077E9A7_9FLAO</name>
<dbReference type="AlphaFoldDB" id="A0A077E9A7"/>
<dbReference type="EMBL" id="CP007547">
    <property type="protein sequence ID" value="AIL44097.1"/>
    <property type="molecule type" value="Genomic_DNA"/>
</dbReference>
<gene>
    <name evidence="1" type="ORF">BD94_0322</name>
</gene>
<reference evidence="1" key="2">
    <citation type="journal article" date="2015" name="Genome Biol. Evol.">
        <title>Complete Genome Sequence and Transcriptomic Analysis of the Novel Pathogen Elizabethkingia anophelis in Response to Oxidative Stress.</title>
        <authorList>
            <person name="Li Y."/>
            <person name="Liu Y."/>
            <person name="Chew S.C."/>
            <person name="Tay M."/>
            <person name="Salido M.M."/>
            <person name="Teo J."/>
            <person name="Lauro F.M."/>
            <person name="Givskov M."/>
            <person name="Yang L."/>
        </authorList>
    </citation>
    <scope>NUCLEOTIDE SEQUENCE</scope>
    <source>
        <strain evidence="1">NUHP1</strain>
    </source>
</reference>
<evidence type="ECO:0000313" key="1">
    <source>
        <dbReference type="EMBL" id="AIL44097.1"/>
    </source>
</evidence>
<dbReference type="HOGENOM" id="CLU_1233448_0_0_10"/>
<sequence>MKLRLFYTLIFSLFITLSFAQEKKKISSDTLAAKKWKYKPNVMLGVDVLHLGLMAFTDQKLFQAFATSRIQPRLHLVADVGYERNKYDKNGYDVSAKGLFVKAGTLYMLSPDPENKQNGFYAGGKVAASFYQQEMRAIPTRGYQGHDSYASFPTSSQSAYWLEGAIGGRVELFNSNFYIDAQVQPKYMIYTTKQENITPMVIPGFGTDANKFKLGFMWSLAYLF</sequence>
<evidence type="ECO:0008006" key="3">
    <source>
        <dbReference type="Google" id="ProtNLM"/>
    </source>
</evidence>
<accession>A0A077E9A7</accession>
<dbReference type="KEGG" id="eao:BD94_0322"/>
<dbReference type="Proteomes" id="UP000028933">
    <property type="component" value="Chromosome"/>
</dbReference>
<evidence type="ECO:0000313" key="2">
    <source>
        <dbReference type="Proteomes" id="UP000028933"/>
    </source>
</evidence>
<dbReference type="STRING" id="1338011.BD94_0322"/>
<dbReference type="GeneID" id="56685428"/>
<dbReference type="RefSeq" id="WP_009085584.1">
    <property type="nucleotide sequence ID" value="NZ_CP007547.1"/>
</dbReference>
<dbReference type="Pfam" id="PF19515">
    <property type="entry name" value="DUF6048"/>
    <property type="match status" value="1"/>
</dbReference>
<dbReference type="eggNOG" id="ENOG502ZC9Z">
    <property type="taxonomic scope" value="Bacteria"/>
</dbReference>
<dbReference type="InterPro" id="IPR046111">
    <property type="entry name" value="DUF6048"/>
</dbReference>
<protein>
    <recommendedName>
        <fullName evidence="3">Outer membrane protein beta-barrel domain-containing protein</fullName>
    </recommendedName>
</protein>
<proteinExistence type="predicted"/>
<reference evidence="1" key="1">
    <citation type="journal article" date="2013" name="Lancet">
        <title>First case of E anophelis outbreak in an intensive-care unit.</title>
        <authorList>
            <person name="Teo J."/>
            <person name="Tan S.Y."/>
            <person name="Tay M."/>
            <person name="Ding Y."/>
            <person name="Kjelleberg S."/>
            <person name="Givskov M."/>
            <person name="Lin R.T."/>
            <person name="Yang L."/>
        </authorList>
    </citation>
    <scope>NUCLEOTIDE SEQUENCE [LARGE SCALE GENOMIC DNA]</scope>
    <source>
        <strain evidence="1">NUHP1</strain>
    </source>
</reference>